<dbReference type="EMBL" id="QXXQ01000006">
    <property type="protein sequence ID" value="RID91621.1"/>
    <property type="molecule type" value="Genomic_DNA"/>
</dbReference>
<reference evidence="1 2" key="1">
    <citation type="submission" date="2018-09" db="EMBL/GenBank/DDBJ databases">
        <title>Gemmobacter lutimaris sp. nov., a marine bacterium isolated from tidal flat.</title>
        <authorList>
            <person name="Lee D.W."/>
            <person name="Yoo Y."/>
            <person name="Kim J.-J."/>
            <person name="Kim B.S."/>
        </authorList>
    </citation>
    <scope>NUCLEOTIDE SEQUENCE [LARGE SCALE GENOMIC DNA]</scope>
    <source>
        <strain evidence="1 2">YJ-T1-11</strain>
    </source>
</reference>
<dbReference type="RefSeq" id="WP_119135223.1">
    <property type="nucleotide sequence ID" value="NZ_QXXQ01000006.1"/>
</dbReference>
<evidence type="ECO:0000313" key="1">
    <source>
        <dbReference type="EMBL" id="RID91621.1"/>
    </source>
</evidence>
<dbReference type="Proteomes" id="UP000266649">
    <property type="component" value="Unassembled WGS sequence"/>
</dbReference>
<protein>
    <submittedName>
        <fullName evidence="1">Uncharacterized protein</fullName>
    </submittedName>
</protein>
<evidence type="ECO:0000313" key="2">
    <source>
        <dbReference type="Proteomes" id="UP000266649"/>
    </source>
</evidence>
<name>A0A398BRV7_9RHOB</name>
<comment type="caution">
    <text evidence="1">The sequence shown here is derived from an EMBL/GenBank/DDBJ whole genome shotgun (WGS) entry which is preliminary data.</text>
</comment>
<gene>
    <name evidence="1" type="ORF">D2N39_13065</name>
</gene>
<sequence>MASEQPGQTLLSLEAFRRLVGAAPGELEDLIARGVLHQPQPGQIALVAGVAAFLAHLRARARDATLSRAATAARDARAEASELALAVARRDAIPDDQAEAAADFLCATITRELSGLPARATRDLRARAAIDQALRQALVGIADELTNS</sequence>
<organism evidence="1 2">
    <name type="scientific">Gemmobacter lutimaris</name>
    <dbReference type="NCBI Taxonomy" id="2306023"/>
    <lineage>
        <taxon>Bacteria</taxon>
        <taxon>Pseudomonadati</taxon>
        <taxon>Pseudomonadota</taxon>
        <taxon>Alphaproteobacteria</taxon>
        <taxon>Rhodobacterales</taxon>
        <taxon>Paracoccaceae</taxon>
        <taxon>Gemmobacter</taxon>
    </lineage>
</organism>
<accession>A0A398BRV7</accession>
<keyword evidence="2" id="KW-1185">Reference proteome</keyword>
<dbReference type="AlphaFoldDB" id="A0A398BRV7"/>
<proteinExistence type="predicted"/>